<reference evidence="3 4" key="1">
    <citation type="submission" date="2020-08" db="EMBL/GenBank/DDBJ databases">
        <title>Sequencing the genomes of 1000 actinobacteria strains.</title>
        <authorList>
            <person name="Klenk H.-P."/>
        </authorList>
    </citation>
    <scope>NUCLEOTIDE SEQUENCE [LARGE SCALE GENOMIC DNA]</scope>
    <source>
        <strain evidence="3 4">DSM 45859</strain>
    </source>
</reference>
<dbReference type="EC" id="3.8.1.2" evidence="3"/>
<dbReference type="Proteomes" id="UP000581769">
    <property type="component" value="Unassembled WGS sequence"/>
</dbReference>
<dbReference type="InterPro" id="IPR036412">
    <property type="entry name" value="HAD-like_sf"/>
</dbReference>
<dbReference type="InterPro" id="IPR051540">
    <property type="entry name" value="S-2-haloacid_dehalogenase"/>
</dbReference>
<dbReference type="NCBIfam" id="TIGR01428">
    <property type="entry name" value="HAD_type_II"/>
    <property type="match status" value="1"/>
</dbReference>
<dbReference type="SFLD" id="SFLDG01129">
    <property type="entry name" value="C1.5:_HAD__Beta-PGM__Phosphata"/>
    <property type="match status" value="1"/>
</dbReference>
<dbReference type="Gene3D" id="1.10.150.240">
    <property type="entry name" value="Putative phosphatase, domain 2"/>
    <property type="match status" value="1"/>
</dbReference>
<keyword evidence="4" id="KW-1185">Reference proteome</keyword>
<evidence type="ECO:0000313" key="3">
    <source>
        <dbReference type="EMBL" id="MBB4689552.1"/>
    </source>
</evidence>
<dbReference type="Pfam" id="PF00702">
    <property type="entry name" value="Hydrolase"/>
    <property type="match status" value="1"/>
</dbReference>
<dbReference type="InterPro" id="IPR023198">
    <property type="entry name" value="PGP-like_dom2"/>
</dbReference>
<sequence>MSDGAAPPVLAFDVNETLLDLGVLDPLFEELVGDAELRGAWFGSALQLAFVGGLTGRYADFTACQRAALHMTAARAGRALPASAPDRVVDAMRLLPPHPEVGAVLGRLGTAGFRLVALTNSAPDVAGRQLDHAGLTSFFEAVFSAGEVRVLKPAAEPYRMVAQRCGVGIEETCLVAAHAWDVSGALAAGARAAFVARAGAVPSPLGPRPDWVGRDLSEVAGLLVAARK</sequence>
<evidence type="ECO:0000256" key="1">
    <source>
        <dbReference type="ARBA" id="ARBA00008106"/>
    </source>
</evidence>
<evidence type="ECO:0000256" key="2">
    <source>
        <dbReference type="ARBA" id="ARBA00022801"/>
    </source>
</evidence>
<dbReference type="EMBL" id="JACHMG010000001">
    <property type="protein sequence ID" value="MBB4689552.1"/>
    <property type="molecule type" value="Genomic_DNA"/>
</dbReference>
<organism evidence="3 4">
    <name type="scientific">Amycolatopsis jiangsuensis</name>
    <dbReference type="NCBI Taxonomy" id="1181879"/>
    <lineage>
        <taxon>Bacteria</taxon>
        <taxon>Bacillati</taxon>
        <taxon>Actinomycetota</taxon>
        <taxon>Actinomycetes</taxon>
        <taxon>Pseudonocardiales</taxon>
        <taxon>Pseudonocardiaceae</taxon>
        <taxon>Amycolatopsis</taxon>
    </lineage>
</organism>
<name>A0A840J801_9PSEU</name>
<dbReference type="SFLD" id="SFLDS00003">
    <property type="entry name" value="Haloacid_Dehalogenase"/>
    <property type="match status" value="1"/>
</dbReference>
<dbReference type="Gene3D" id="3.40.50.1000">
    <property type="entry name" value="HAD superfamily/HAD-like"/>
    <property type="match status" value="1"/>
</dbReference>
<accession>A0A840J801</accession>
<dbReference type="InterPro" id="IPR006328">
    <property type="entry name" value="2-HAD"/>
</dbReference>
<comment type="caution">
    <text evidence="3">The sequence shown here is derived from an EMBL/GenBank/DDBJ whole genome shotgun (WGS) entry which is preliminary data.</text>
</comment>
<dbReference type="AlphaFoldDB" id="A0A840J801"/>
<dbReference type="PANTHER" id="PTHR43316">
    <property type="entry name" value="HYDROLASE, HALOACID DELAHOGENASE-RELATED"/>
    <property type="match status" value="1"/>
</dbReference>
<dbReference type="PANTHER" id="PTHR43316:SF3">
    <property type="entry name" value="HALOACID DEHALOGENASE, TYPE II (AFU_ORTHOLOGUE AFUA_2G07750)-RELATED"/>
    <property type="match status" value="1"/>
</dbReference>
<evidence type="ECO:0000313" key="4">
    <source>
        <dbReference type="Proteomes" id="UP000581769"/>
    </source>
</evidence>
<dbReference type="SUPFAM" id="SSF56784">
    <property type="entry name" value="HAD-like"/>
    <property type="match status" value="1"/>
</dbReference>
<comment type="similarity">
    <text evidence="1">Belongs to the HAD-like hydrolase superfamily. S-2-haloalkanoic acid dehalogenase family.</text>
</comment>
<keyword evidence="2 3" id="KW-0378">Hydrolase</keyword>
<proteinExistence type="inferred from homology"/>
<dbReference type="InterPro" id="IPR006439">
    <property type="entry name" value="HAD-SF_hydro_IA"/>
</dbReference>
<protein>
    <submittedName>
        <fullName evidence="3">2-haloacid dehalogenase</fullName>
        <ecNumber evidence="3">3.8.1.2</ecNumber>
    </submittedName>
</protein>
<gene>
    <name evidence="3" type="ORF">BJY18_007037</name>
</gene>
<dbReference type="InterPro" id="IPR023214">
    <property type="entry name" value="HAD_sf"/>
</dbReference>
<dbReference type="RefSeq" id="WP_184784071.1">
    <property type="nucleotide sequence ID" value="NZ_JACHMG010000001.1"/>
</dbReference>
<dbReference type="NCBIfam" id="TIGR01493">
    <property type="entry name" value="HAD-SF-IA-v2"/>
    <property type="match status" value="1"/>
</dbReference>
<dbReference type="GO" id="GO:0018784">
    <property type="term" value="F:(S)-2-haloacid dehalogenase activity"/>
    <property type="evidence" value="ECO:0007669"/>
    <property type="project" value="UniProtKB-EC"/>
</dbReference>